<evidence type="ECO:0000313" key="4">
    <source>
        <dbReference type="EMBL" id="QPS45134.1"/>
    </source>
</evidence>
<dbReference type="EMBL" id="CP065686">
    <property type="protein sequence ID" value="QPS45134.1"/>
    <property type="molecule type" value="Genomic_DNA"/>
</dbReference>
<evidence type="ECO:0000256" key="1">
    <source>
        <dbReference type="ARBA" id="ARBA00004328"/>
    </source>
</evidence>
<dbReference type="InterPro" id="IPR020991">
    <property type="entry name" value="Connector_podovirus"/>
</dbReference>
<dbReference type="Pfam" id="PF12236">
    <property type="entry name" value="Head-tail_con"/>
    <property type="match status" value="1"/>
</dbReference>
<proteinExistence type="predicted"/>
<keyword evidence="3" id="KW-0231">Viral genome packaging</keyword>
<evidence type="ECO:0000256" key="2">
    <source>
        <dbReference type="ARBA" id="ARBA00022612"/>
    </source>
</evidence>
<protein>
    <submittedName>
        <fullName evidence="4">Phage tail protein</fullName>
    </submittedName>
</protein>
<evidence type="ECO:0000256" key="3">
    <source>
        <dbReference type="ARBA" id="ARBA00023219"/>
    </source>
</evidence>
<evidence type="ECO:0000313" key="5">
    <source>
        <dbReference type="Proteomes" id="UP000594943"/>
    </source>
</evidence>
<comment type="subcellular location">
    <subcellularLocation>
        <location evidence="1">Virion</location>
    </subcellularLocation>
</comment>
<sequence length="519" mass="57117">MQFTAEQAWESLAGLRRPLLTRCEKYSAFTLPTIITPQGYNEELEELQTDFQSVGAQGVNNLANKLMLALFAPSRPFFRYQVAAALMNQLKQTLDVQEQDLQEMLAEGERNCIRTLDAMGVRPKLYEAMKHLIITGNCLLILGDDPKDTPMRVLSLKRYAVKRSMSGKLLQLIIHETVRFDELDDEVQKIAVESSSRYANVDPNDPNSCPEVKYFTWVRWDGTANYIVTHHVDNVELPAKFSGKYTDQDLPYIPLTWELHDDNDYGTGLVEQMAGDLAALSALSEAEVKGAILASEFRWLVNPAGQTRPADIADSDNGAALPGTKDDVVPLNSGTGQAMQYIDTVATKYVNRIGRNFLLSSSIVRDAERVTAEEIRMQANELETSLGGVYSRLAVDFQKPMAYWLTKRAGVQLAGKDIEPMVITGLDALSRNGDLDNLKLALQDLAAVSGMPPQALAVLNLTAIAKAIFMGRGVTMADYVKSQEQQAADLQNANAAALAQQVARPVAQAVMSGQPNQQG</sequence>
<dbReference type="Proteomes" id="UP000594943">
    <property type="component" value="Chromosome 1"/>
</dbReference>
<dbReference type="AlphaFoldDB" id="A0A7U4P4T2"/>
<name>A0A7U4P4T2_9BURK</name>
<gene>
    <name evidence="4" type="ORF">I6G56_08805</name>
</gene>
<reference evidence="4 5" key="1">
    <citation type="submission" date="2020-12" db="EMBL/GenBank/DDBJ databases">
        <title>FDA dAtabase for Regulatory Grade micrObial Sequences (FDA-ARGOS): Supporting development and validation of Infectious Disease Dx tests.</title>
        <authorList>
            <person name="Nelson B."/>
            <person name="Plummer A."/>
            <person name="Tallon L."/>
            <person name="Sadzewicz L."/>
            <person name="Zhao X."/>
            <person name="Boylan J."/>
            <person name="Ott S."/>
            <person name="Bowen H."/>
            <person name="Vavikolanu K."/>
            <person name="Mehta A."/>
            <person name="Aluvathingal J."/>
            <person name="Nadendla S."/>
            <person name="Myers T."/>
            <person name="Yan Y."/>
            <person name="Sichtig H."/>
        </authorList>
    </citation>
    <scope>NUCLEOTIDE SEQUENCE [LARGE SCALE GENOMIC DNA]</scope>
    <source>
        <strain evidence="4 5">FDAARGOS_899</strain>
    </source>
</reference>
<dbReference type="RefSeq" id="WP_009916610.1">
    <property type="nucleotide sequence ID" value="NZ_CP013380.1"/>
</dbReference>
<accession>A0A7U4P4T2</accession>
<organism evidence="4 5">
    <name type="scientific">Burkholderia humptydooensis</name>
    <dbReference type="NCBI Taxonomy" id="430531"/>
    <lineage>
        <taxon>Bacteria</taxon>
        <taxon>Pseudomonadati</taxon>
        <taxon>Pseudomonadota</taxon>
        <taxon>Betaproteobacteria</taxon>
        <taxon>Burkholderiales</taxon>
        <taxon>Burkholderiaceae</taxon>
        <taxon>Burkholderia</taxon>
        <taxon>pseudomallei group</taxon>
    </lineage>
</organism>
<keyword evidence="2" id="KW-1188">Viral release from host cell</keyword>
<dbReference type="KEGG" id="bhg:I6G56_08805"/>
<accession>A0A7T2U3Z0</accession>